<evidence type="ECO:0000313" key="6">
    <source>
        <dbReference type="Proteomes" id="UP000094455"/>
    </source>
</evidence>
<evidence type="ECO:0000313" key="5">
    <source>
        <dbReference type="EMBL" id="ODQ44774.1"/>
    </source>
</evidence>
<evidence type="ECO:0000256" key="4">
    <source>
        <dbReference type="SAM" id="MobiDB-lite"/>
    </source>
</evidence>
<dbReference type="CDD" id="cd00200">
    <property type="entry name" value="WD40"/>
    <property type="match status" value="1"/>
</dbReference>
<dbReference type="PROSITE" id="PS50082">
    <property type="entry name" value="WD_REPEATS_2"/>
    <property type="match status" value="5"/>
</dbReference>
<evidence type="ECO:0000256" key="1">
    <source>
        <dbReference type="ARBA" id="ARBA00022574"/>
    </source>
</evidence>
<dbReference type="PANTHER" id="PTHR19848:SF8">
    <property type="entry name" value="F-BOX AND WD REPEAT DOMAIN CONTAINING 7"/>
    <property type="match status" value="1"/>
</dbReference>
<feature type="repeat" description="WD" evidence="3">
    <location>
        <begin position="489"/>
        <end position="528"/>
    </location>
</feature>
<dbReference type="Gene3D" id="2.130.10.10">
    <property type="entry name" value="YVTN repeat-like/Quinoprotein amine dehydrogenase"/>
    <property type="match status" value="3"/>
</dbReference>
<keyword evidence="1 3" id="KW-0853">WD repeat</keyword>
<feature type="region of interest" description="Disordered" evidence="4">
    <location>
        <begin position="308"/>
        <end position="353"/>
    </location>
</feature>
<feature type="compositionally biased region" description="Polar residues" evidence="4">
    <location>
        <begin position="309"/>
        <end position="324"/>
    </location>
</feature>
<dbReference type="OrthoDB" id="496at2759"/>
<sequence>MEGINTDIAKLATTASVLVNSAAANANINDMLQKSKTYASTFESRDNNPSTTIVGTANKGLMGLLVKHGDDIRVAHSLRRSNFTGNGKKKKDFNVLSNAMLNEIVDASESGICESGENSGAAGTSNGVLADEETSFSLFQGFSAVLPEVDETIQSIKNMSGKMVQGGDNEKNIKNSLKNNKLASSRSKKIEEITMEKIKTCQNQRVLLNFKSDINYHLDLLEIRKGLGKSEIAEIDAKIDRLYNLRKEIYDNVNYYEKSEIDLENKLLEIQDRLEFIKDIEVLNGENVGEMNGDGTLGEEISGADEYTNEMNNDVNDPNKSSSKIIFKPKNSKQKGKGKSKDKGNDSGILNDIEGDEYDDDYVTVYMEEDSRSYSRVTSSTRNLRPGDQLHTFQAHNEAINCLAFNEPFEKLVTCSMDNTVRVWDMNRYKCVGLLEGHNAYVDCVTVSDNLAFTGSIDATVKMWDLDYFNKSHDTYSEGESLTPLLNSFEGHVDAITALTYNNGELVTGSEDKTIRQWDLSTGHILQTIDVMWASSMANSTINFGSSSSSNAALGASSSNIVVNRDTQYPYLSCMQVFDAALASGGSDGIVRLWDLRSGEVIRQLFGHTGAVTTLQFDKTFSLITGSADRSLRIWDLRTGGILDSFSYDNPIKKIMFDDLKVTSVVENERGIHVYDRTEQRHWMLGGDVLSSSTETIQTDPAPAPAAASCANFVNDLQFSVNYLVEGRSDGVVGVWNV</sequence>
<dbReference type="AlphaFoldDB" id="A0A1E3NF75"/>
<proteinExistence type="predicted"/>
<dbReference type="RefSeq" id="XP_019015887.1">
    <property type="nucleotide sequence ID" value="XM_019161898.1"/>
</dbReference>
<dbReference type="Gene3D" id="6.10.280.220">
    <property type="match status" value="1"/>
</dbReference>
<accession>A0A1E3NF75</accession>
<dbReference type="PROSITE" id="PS50294">
    <property type="entry name" value="WD_REPEATS_REGION"/>
    <property type="match status" value="4"/>
</dbReference>
<feature type="repeat" description="WD" evidence="3">
    <location>
        <begin position="393"/>
        <end position="434"/>
    </location>
</feature>
<feature type="repeat" description="WD" evidence="3">
    <location>
        <begin position="605"/>
        <end position="645"/>
    </location>
</feature>
<dbReference type="InterPro" id="IPR015943">
    <property type="entry name" value="WD40/YVTN_repeat-like_dom_sf"/>
</dbReference>
<evidence type="ECO:0000256" key="3">
    <source>
        <dbReference type="PROSITE-ProRule" id="PRU00221"/>
    </source>
</evidence>
<keyword evidence="2" id="KW-0677">Repeat</keyword>
<reference evidence="5 6" key="1">
    <citation type="journal article" date="2016" name="Proc. Natl. Acad. Sci. U.S.A.">
        <title>Comparative genomics of biotechnologically important yeasts.</title>
        <authorList>
            <person name="Riley R."/>
            <person name="Haridas S."/>
            <person name="Wolfe K.H."/>
            <person name="Lopes M.R."/>
            <person name="Hittinger C.T."/>
            <person name="Goeker M."/>
            <person name="Salamov A.A."/>
            <person name="Wisecaver J.H."/>
            <person name="Long T.M."/>
            <person name="Calvey C.H."/>
            <person name="Aerts A.L."/>
            <person name="Barry K.W."/>
            <person name="Choi C."/>
            <person name="Clum A."/>
            <person name="Coughlan A.Y."/>
            <person name="Deshpande S."/>
            <person name="Douglass A.P."/>
            <person name="Hanson S.J."/>
            <person name="Klenk H.-P."/>
            <person name="LaButti K.M."/>
            <person name="Lapidus A."/>
            <person name="Lindquist E.A."/>
            <person name="Lipzen A.M."/>
            <person name="Meier-Kolthoff J.P."/>
            <person name="Ohm R.A."/>
            <person name="Otillar R.P."/>
            <person name="Pangilinan J.L."/>
            <person name="Peng Y."/>
            <person name="Rokas A."/>
            <person name="Rosa C.A."/>
            <person name="Scheuner C."/>
            <person name="Sibirny A.A."/>
            <person name="Slot J.C."/>
            <person name="Stielow J.B."/>
            <person name="Sun H."/>
            <person name="Kurtzman C.P."/>
            <person name="Blackwell M."/>
            <person name="Grigoriev I.V."/>
            <person name="Jeffries T.W."/>
        </authorList>
    </citation>
    <scope>NUCLEOTIDE SEQUENCE [LARGE SCALE GENOMIC DNA]</scope>
    <source>
        <strain evidence="5 6">NRRL Y-2026</strain>
    </source>
</reference>
<dbReference type="EMBL" id="KV454006">
    <property type="protein sequence ID" value="ODQ44774.1"/>
    <property type="molecule type" value="Genomic_DNA"/>
</dbReference>
<dbReference type="Pfam" id="PF00400">
    <property type="entry name" value="WD40"/>
    <property type="match status" value="4"/>
</dbReference>
<dbReference type="CDD" id="cd22881">
    <property type="entry name" value="Mdv1_N"/>
    <property type="match status" value="1"/>
</dbReference>
<gene>
    <name evidence="5" type="ORF">PICMEDRAFT_18162</name>
</gene>
<name>A0A1E3NF75_9ASCO</name>
<dbReference type="PRINTS" id="PR00320">
    <property type="entry name" value="GPROTEINBRPT"/>
</dbReference>
<keyword evidence="6" id="KW-1185">Reference proteome</keyword>
<evidence type="ECO:0000256" key="2">
    <source>
        <dbReference type="ARBA" id="ARBA00022737"/>
    </source>
</evidence>
<dbReference type="GeneID" id="30178585"/>
<dbReference type="InterPro" id="IPR019775">
    <property type="entry name" value="WD40_repeat_CS"/>
</dbReference>
<dbReference type="PROSITE" id="PS00678">
    <property type="entry name" value="WD_REPEATS_1"/>
    <property type="match status" value="4"/>
</dbReference>
<dbReference type="InterPro" id="IPR020472">
    <property type="entry name" value="WD40_PAC1"/>
</dbReference>
<feature type="repeat" description="WD" evidence="3">
    <location>
        <begin position="435"/>
        <end position="467"/>
    </location>
</feature>
<dbReference type="SMART" id="SM00320">
    <property type="entry name" value="WD40"/>
    <property type="match status" value="5"/>
</dbReference>
<dbReference type="SUPFAM" id="SSF50978">
    <property type="entry name" value="WD40 repeat-like"/>
    <property type="match status" value="1"/>
</dbReference>
<dbReference type="InterPro" id="IPR036322">
    <property type="entry name" value="WD40_repeat_dom_sf"/>
</dbReference>
<organism evidence="5 6">
    <name type="scientific">Pichia membranifaciens NRRL Y-2026</name>
    <dbReference type="NCBI Taxonomy" id="763406"/>
    <lineage>
        <taxon>Eukaryota</taxon>
        <taxon>Fungi</taxon>
        <taxon>Dikarya</taxon>
        <taxon>Ascomycota</taxon>
        <taxon>Saccharomycotina</taxon>
        <taxon>Pichiomycetes</taxon>
        <taxon>Pichiales</taxon>
        <taxon>Pichiaceae</taxon>
        <taxon>Pichia</taxon>
    </lineage>
</organism>
<dbReference type="Proteomes" id="UP000094455">
    <property type="component" value="Unassembled WGS sequence"/>
</dbReference>
<feature type="repeat" description="WD" evidence="3">
    <location>
        <begin position="582"/>
        <end position="604"/>
    </location>
</feature>
<dbReference type="PANTHER" id="PTHR19848">
    <property type="entry name" value="WD40 REPEAT PROTEIN"/>
    <property type="match status" value="1"/>
</dbReference>
<protein>
    <submittedName>
        <fullName evidence="5">Uncharacterized protein</fullName>
    </submittedName>
</protein>
<dbReference type="InterPro" id="IPR001680">
    <property type="entry name" value="WD40_rpt"/>
</dbReference>
<dbReference type="STRING" id="763406.A0A1E3NF75"/>